<dbReference type="RefSeq" id="WP_062481193.1">
    <property type="nucleotide sequence ID" value="NZ_CP013650.1"/>
</dbReference>
<dbReference type="OrthoDB" id="9776898at2"/>
<dbReference type="Proteomes" id="UP000068447">
    <property type="component" value="Chromosome"/>
</dbReference>
<dbReference type="SUPFAM" id="SSF55729">
    <property type="entry name" value="Acyl-CoA N-acyltransferases (Nat)"/>
    <property type="match status" value="1"/>
</dbReference>
<dbReference type="STRING" id="1526571.AT746_13630"/>
<reference evidence="1 2" key="1">
    <citation type="submission" date="2015-12" db="EMBL/GenBank/DDBJ databases">
        <title>Complete genome of Lacimicrobium alkaliphilum KCTC 32984.</title>
        <authorList>
            <person name="Kim S.-G."/>
            <person name="Lee Y.-J."/>
        </authorList>
    </citation>
    <scope>NUCLEOTIDE SEQUENCE [LARGE SCALE GENOMIC DNA]</scope>
    <source>
        <strain evidence="1 2">YelD216</strain>
    </source>
</reference>
<dbReference type="PANTHER" id="PTHR47017">
    <property type="entry name" value="ACYL-COA"/>
    <property type="match status" value="1"/>
</dbReference>
<name>A0A0U2ZLJ5_9ALTE</name>
<dbReference type="InterPro" id="IPR007434">
    <property type="entry name" value="FemAB-like"/>
</dbReference>
<gene>
    <name evidence="1" type="ORF">AT746_13630</name>
</gene>
<accession>A0A0U2ZLJ5</accession>
<dbReference type="InterPro" id="IPR016181">
    <property type="entry name" value="Acyl_CoA_acyltransferase"/>
</dbReference>
<protein>
    <recommendedName>
        <fullName evidence="3">GNAT family N-acetyltransferase</fullName>
    </recommendedName>
</protein>
<keyword evidence="2" id="KW-1185">Reference proteome</keyword>
<dbReference type="PANTHER" id="PTHR47017:SF1">
    <property type="entry name" value="ACYL-COA"/>
    <property type="match status" value="1"/>
</dbReference>
<organism evidence="1 2">
    <name type="scientific">Lacimicrobium alkaliphilum</name>
    <dbReference type="NCBI Taxonomy" id="1526571"/>
    <lineage>
        <taxon>Bacteria</taxon>
        <taxon>Pseudomonadati</taxon>
        <taxon>Pseudomonadota</taxon>
        <taxon>Gammaproteobacteria</taxon>
        <taxon>Alteromonadales</taxon>
        <taxon>Alteromonadaceae</taxon>
        <taxon>Lacimicrobium</taxon>
    </lineage>
</organism>
<proteinExistence type="predicted"/>
<evidence type="ECO:0000313" key="2">
    <source>
        <dbReference type="Proteomes" id="UP000068447"/>
    </source>
</evidence>
<dbReference type="KEGG" id="lal:AT746_13630"/>
<sequence length="381" mass="44030">MELQFVFVDAIGQIDRQQWNHLAAGAGPFLDYDFLQSLEQTDCVGQHSGWQPCHLVVYNSGAFIAAMPLYQKIHSYGEYVFDFAWAEAYQRHGLQYYPKLISAIPFTPVTGPRLLCDPALTSQLWPAVTEQLKQYCLQQGLSSVHLLFTDAQTSNTLTEQQLLSRTSVQFHWFNRGYGSFEDFVATFNSRKRKNLNKERARLTQAGVTCRRLNGAQISEQDMHDFYLCYRQTYLKRSGHSGYLTPEFFNLLREKMADNLLLVQAVRGDKLLASALLLFDEHHLYGRYWGALEEVDGLHFEVCYYQGIEFCIQNNLKQFNPGTQGEHKIQRGFEPVYCYSAHWLAQPEFHQAVAEFLQHEAAHIRHYKTQAATLLPFRKQAE</sequence>
<dbReference type="Pfam" id="PF04339">
    <property type="entry name" value="FemAB_like"/>
    <property type="match status" value="1"/>
</dbReference>
<dbReference type="Gene3D" id="3.40.630.30">
    <property type="match status" value="1"/>
</dbReference>
<evidence type="ECO:0000313" key="1">
    <source>
        <dbReference type="EMBL" id="ALS99196.1"/>
    </source>
</evidence>
<dbReference type="EMBL" id="CP013650">
    <property type="protein sequence ID" value="ALS99196.1"/>
    <property type="molecule type" value="Genomic_DNA"/>
</dbReference>
<dbReference type="AlphaFoldDB" id="A0A0U2ZLJ5"/>
<evidence type="ECO:0008006" key="3">
    <source>
        <dbReference type="Google" id="ProtNLM"/>
    </source>
</evidence>